<name>A0A857N7W0_9BACT</name>
<dbReference type="EMBL" id="CP047901">
    <property type="protein sequence ID" value="QHO63423.1"/>
    <property type="molecule type" value="Genomic_DNA"/>
</dbReference>
<dbReference type="Proteomes" id="UP000463983">
    <property type="component" value="Chromosome"/>
</dbReference>
<sequence length="41" mass="5013">MRGLYYPILCLMYQLILPRFSHTDLACFVWRSDNQTLTFWV</sequence>
<organism evidence="1 2">
    <name type="scientific">Candidatus Chazhemtobacterium aquaticus</name>
    <dbReference type="NCBI Taxonomy" id="2715735"/>
    <lineage>
        <taxon>Bacteria</taxon>
        <taxon>Candidatus Chazhemtobacteraceae</taxon>
        <taxon>Candidatus Chazhemtobacterium</taxon>
    </lineage>
</organism>
<proteinExistence type="predicted"/>
<accession>A0A857N7W0</accession>
<evidence type="ECO:0000313" key="2">
    <source>
        <dbReference type="Proteomes" id="UP000463983"/>
    </source>
</evidence>
<keyword evidence="2" id="KW-1185">Reference proteome</keyword>
<protein>
    <submittedName>
        <fullName evidence="1">Uncharacterized protein</fullName>
    </submittedName>
</protein>
<reference evidence="2" key="1">
    <citation type="journal article" date="2020" name="Microorganisms">
        <title>Complete Genome of a Member of a New Bacterial Lineage in the Microgenomates Group Reveals an Unusual Nucleotide Composition Disparity Between Two Strands of DNA and Limited Metabolic Potential.</title>
        <authorList>
            <person name="Kadnikov V.V."/>
            <person name="Mardanov A.V."/>
            <person name="Beletsky A.V."/>
            <person name="Karnachuk O.V."/>
            <person name="Ravin N.V."/>
        </authorList>
    </citation>
    <scope>NUCLEOTIDE SEQUENCE [LARGE SCALE GENOMIC DNA]</scope>
</reference>
<dbReference type="KEGG" id="caqa:MICH65_0442"/>
<dbReference type="AlphaFoldDB" id="A0A857N7W0"/>
<evidence type="ECO:0000313" key="1">
    <source>
        <dbReference type="EMBL" id="QHO63423.1"/>
    </source>
</evidence>
<gene>
    <name evidence="1" type="ORF">MICH65_0442</name>
</gene>